<dbReference type="Proteomes" id="UP001066276">
    <property type="component" value="Chromosome 9"/>
</dbReference>
<evidence type="ECO:0000313" key="5">
    <source>
        <dbReference type="Proteomes" id="UP001066276"/>
    </source>
</evidence>
<gene>
    <name evidence="4" type="ORF">NDU88_001772</name>
</gene>
<proteinExistence type="predicted"/>
<keyword evidence="5" id="KW-1185">Reference proteome</keyword>
<evidence type="ECO:0000256" key="1">
    <source>
        <dbReference type="ARBA" id="ARBA00023054"/>
    </source>
</evidence>
<organism evidence="4 5">
    <name type="scientific">Pleurodeles waltl</name>
    <name type="common">Iberian ribbed newt</name>
    <dbReference type="NCBI Taxonomy" id="8319"/>
    <lineage>
        <taxon>Eukaryota</taxon>
        <taxon>Metazoa</taxon>
        <taxon>Chordata</taxon>
        <taxon>Craniata</taxon>
        <taxon>Vertebrata</taxon>
        <taxon>Euteleostomi</taxon>
        <taxon>Amphibia</taxon>
        <taxon>Batrachia</taxon>
        <taxon>Caudata</taxon>
        <taxon>Salamandroidea</taxon>
        <taxon>Salamandridae</taxon>
        <taxon>Pleurodelinae</taxon>
        <taxon>Pleurodeles</taxon>
    </lineage>
</organism>
<dbReference type="InterPro" id="IPR000727">
    <property type="entry name" value="T_SNARE_dom"/>
</dbReference>
<dbReference type="Gene3D" id="3.30.70.1820">
    <property type="entry name" value="L1 transposable element, RRM domain"/>
    <property type="match status" value="1"/>
</dbReference>
<evidence type="ECO:0000256" key="2">
    <source>
        <dbReference type="SAM" id="MobiDB-lite"/>
    </source>
</evidence>
<feature type="domain" description="T-SNARE coiled-coil homology" evidence="3">
    <location>
        <begin position="17"/>
        <end position="79"/>
    </location>
</feature>
<accession>A0AAV7MVK3</accession>
<protein>
    <recommendedName>
        <fullName evidence="3">t-SNARE coiled-coil homology domain-containing protein</fullName>
    </recommendedName>
</protein>
<dbReference type="PROSITE" id="PS50192">
    <property type="entry name" value="T_SNARE"/>
    <property type="match status" value="1"/>
</dbReference>
<evidence type="ECO:0000259" key="3">
    <source>
        <dbReference type="PROSITE" id="PS50192"/>
    </source>
</evidence>
<evidence type="ECO:0000313" key="4">
    <source>
        <dbReference type="EMBL" id="KAJ1104360.1"/>
    </source>
</evidence>
<dbReference type="EMBL" id="JANPWB010000013">
    <property type="protein sequence ID" value="KAJ1104360.1"/>
    <property type="molecule type" value="Genomic_DNA"/>
</dbReference>
<name>A0AAV7MVK3_PLEWA</name>
<comment type="caution">
    <text evidence="4">The sequence shown here is derived from an EMBL/GenBank/DDBJ whole genome shotgun (WGS) entry which is preliminary data.</text>
</comment>
<feature type="region of interest" description="Disordered" evidence="2">
    <location>
        <begin position="1"/>
        <end position="28"/>
    </location>
</feature>
<dbReference type="AlphaFoldDB" id="A0AAV7MVK3"/>
<dbReference type="PANTHER" id="PTHR11505">
    <property type="entry name" value="L1 TRANSPOSABLE ELEMENT-RELATED"/>
    <property type="match status" value="1"/>
</dbReference>
<dbReference type="InterPro" id="IPR004244">
    <property type="entry name" value="Transposase_22"/>
</dbReference>
<reference evidence="4" key="1">
    <citation type="journal article" date="2022" name="bioRxiv">
        <title>Sequencing and chromosome-scale assembly of the giantPleurodeles waltlgenome.</title>
        <authorList>
            <person name="Brown T."/>
            <person name="Elewa A."/>
            <person name="Iarovenko S."/>
            <person name="Subramanian E."/>
            <person name="Araus A.J."/>
            <person name="Petzold A."/>
            <person name="Susuki M."/>
            <person name="Suzuki K.-i.T."/>
            <person name="Hayashi T."/>
            <person name="Toyoda A."/>
            <person name="Oliveira C."/>
            <person name="Osipova E."/>
            <person name="Leigh N.D."/>
            <person name="Simon A."/>
            <person name="Yun M.H."/>
        </authorList>
    </citation>
    <scope>NUCLEOTIDE SEQUENCE</scope>
    <source>
        <strain evidence="4">20211129_DDA</strain>
        <tissue evidence="4">Liver</tissue>
    </source>
</reference>
<keyword evidence="1" id="KW-0175">Coiled coil</keyword>
<sequence>MFDTRKSTKPPESEHTSSSEREEHTKGEEIKTLLQEMRSSLSNIDLKIDSQTQRMNDMKEFLDKQHTRFSTTEQRTSDMEDTLVQQAKVVKEMQCFHLKTKDLEARSEISNVRITGVPESITMGHTRDYIEKLLLTVFEAESFSKTFVIVWAHHSLAPRPQPGTPPRPIIAKYLNYSNTD</sequence>